<evidence type="ECO:0000313" key="4">
    <source>
        <dbReference type="Proteomes" id="UP000190774"/>
    </source>
</evidence>
<dbReference type="InterPro" id="IPR029063">
    <property type="entry name" value="SAM-dependent_MTases_sf"/>
</dbReference>
<evidence type="ECO:0000313" key="3">
    <source>
        <dbReference type="EMBL" id="SKA84629.1"/>
    </source>
</evidence>
<dbReference type="PANTHER" id="PTHR43861:SF3">
    <property type="entry name" value="PUTATIVE (AFU_ORTHOLOGUE AFUA_2G14390)-RELATED"/>
    <property type="match status" value="1"/>
</dbReference>
<keyword evidence="4" id="KW-1185">Reference proteome</keyword>
<dbReference type="Pfam" id="PF08241">
    <property type="entry name" value="Methyltransf_11"/>
    <property type="match status" value="1"/>
</dbReference>
<keyword evidence="3" id="KW-0489">Methyltransferase</keyword>
<dbReference type="EMBL" id="FUYE01000003">
    <property type="protein sequence ID" value="SKA84629.1"/>
    <property type="molecule type" value="Genomic_DNA"/>
</dbReference>
<keyword evidence="1 3" id="KW-0808">Transferase</keyword>
<accession>A0A1T4X5B7</accession>
<dbReference type="GO" id="GO:0032259">
    <property type="term" value="P:methylation"/>
    <property type="evidence" value="ECO:0007669"/>
    <property type="project" value="UniProtKB-KW"/>
</dbReference>
<dbReference type="RefSeq" id="WP_078812245.1">
    <property type="nucleotide sequence ID" value="NZ_FUYE01000003.1"/>
</dbReference>
<organism evidence="3 4">
    <name type="scientific">Prosthecobacter debontii</name>
    <dbReference type="NCBI Taxonomy" id="48467"/>
    <lineage>
        <taxon>Bacteria</taxon>
        <taxon>Pseudomonadati</taxon>
        <taxon>Verrucomicrobiota</taxon>
        <taxon>Verrucomicrobiia</taxon>
        <taxon>Verrucomicrobiales</taxon>
        <taxon>Verrucomicrobiaceae</taxon>
        <taxon>Prosthecobacter</taxon>
    </lineage>
</organism>
<dbReference type="AlphaFoldDB" id="A0A1T4X5B7"/>
<dbReference type="SUPFAM" id="SSF53335">
    <property type="entry name" value="S-adenosyl-L-methionine-dependent methyltransferases"/>
    <property type="match status" value="1"/>
</dbReference>
<protein>
    <submittedName>
        <fullName evidence="3">Methyltransferase domain-containing protein</fullName>
    </submittedName>
</protein>
<evidence type="ECO:0000259" key="2">
    <source>
        <dbReference type="Pfam" id="PF08241"/>
    </source>
</evidence>
<sequence length="274" mass="31502">MAAETQRTLERLRHHYEVEKELAGRLRKSTREERVSLFATLYGELFERVPDHPRLTRRVTPEDSRRKVAAQMRILAPFLKADSVLLEFAPGDGRLAAAAAAKVKKVIGVDISDQRESADESPANLELVVYDGYNLDVPDRSVDVCFSYQFLEHLHPDDISPHFETARRVLKSGGVYVFDTPHRYTGPHDISAFFTDELECFHFQEWTHREMRKLLKKHGFSTTWVFRFGKPQRGFLMNALVDGLELLMSPVPHKIRRRLCYRLLPAVTLAAVAD</sequence>
<dbReference type="Gene3D" id="3.40.50.150">
    <property type="entry name" value="Vaccinia Virus protein VP39"/>
    <property type="match status" value="1"/>
</dbReference>
<dbReference type="InterPro" id="IPR013216">
    <property type="entry name" value="Methyltransf_11"/>
</dbReference>
<feature type="domain" description="Methyltransferase type 11" evidence="2">
    <location>
        <begin position="86"/>
        <end position="178"/>
    </location>
</feature>
<dbReference type="Proteomes" id="UP000190774">
    <property type="component" value="Unassembled WGS sequence"/>
</dbReference>
<dbReference type="STRING" id="48467.SAMN02745166_01034"/>
<name>A0A1T4X5B7_9BACT</name>
<dbReference type="PANTHER" id="PTHR43861">
    <property type="entry name" value="TRANS-ACONITATE 2-METHYLTRANSFERASE-RELATED"/>
    <property type="match status" value="1"/>
</dbReference>
<gene>
    <name evidence="3" type="ORF">SAMN02745166_01034</name>
</gene>
<proteinExistence type="predicted"/>
<dbReference type="OrthoDB" id="9071885at2"/>
<dbReference type="CDD" id="cd02440">
    <property type="entry name" value="AdoMet_MTases"/>
    <property type="match status" value="1"/>
</dbReference>
<reference evidence="4" key="1">
    <citation type="submission" date="2017-02" db="EMBL/GenBank/DDBJ databases">
        <authorList>
            <person name="Varghese N."/>
            <person name="Submissions S."/>
        </authorList>
    </citation>
    <scope>NUCLEOTIDE SEQUENCE [LARGE SCALE GENOMIC DNA]</scope>
    <source>
        <strain evidence="4">ATCC 700200</strain>
    </source>
</reference>
<evidence type="ECO:0000256" key="1">
    <source>
        <dbReference type="ARBA" id="ARBA00022679"/>
    </source>
</evidence>
<dbReference type="GO" id="GO:0008757">
    <property type="term" value="F:S-adenosylmethionine-dependent methyltransferase activity"/>
    <property type="evidence" value="ECO:0007669"/>
    <property type="project" value="InterPro"/>
</dbReference>